<comment type="caution">
    <text evidence="2">The sequence shown here is derived from an EMBL/GenBank/DDBJ whole genome shotgun (WGS) entry which is preliminary data.</text>
</comment>
<keyword evidence="3" id="KW-1185">Reference proteome</keyword>
<dbReference type="PANTHER" id="PTHR46832:SF1">
    <property type="entry name" value="5'-METHYLTHIOADENOSINE_S-ADENOSYLHOMOCYSTEINE NUCLEOSIDASE"/>
    <property type="match status" value="1"/>
</dbReference>
<dbReference type="EMBL" id="JBHUKS010000042">
    <property type="protein sequence ID" value="MFD2474910.1"/>
    <property type="molecule type" value="Genomic_DNA"/>
</dbReference>
<accession>A0ABW5HP38</accession>
<dbReference type="SUPFAM" id="SSF53167">
    <property type="entry name" value="Purine and uridine phosphorylases"/>
    <property type="match status" value="1"/>
</dbReference>
<dbReference type="Proteomes" id="UP001597483">
    <property type="component" value="Unassembled WGS sequence"/>
</dbReference>
<evidence type="ECO:0000313" key="3">
    <source>
        <dbReference type="Proteomes" id="UP001597483"/>
    </source>
</evidence>
<evidence type="ECO:0000313" key="2">
    <source>
        <dbReference type="EMBL" id="MFD2474910.1"/>
    </source>
</evidence>
<reference evidence="3" key="1">
    <citation type="journal article" date="2019" name="Int. J. Syst. Evol. Microbiol.">
        <title>The Global Catalogue of Microorganisms (GCM) 10K type strain sequencing project: providing services to taxonomists for standard genome sequencing and annotation.</title>
        <authorList>
            <consortium name="The Broad Institute Genomics Platform"/>
            <consortium name="The Broad Institute Genome Sequencing Center for Infectious Disease"/>
            <person name="Wu L."/>
            <person name="Ma J."/>
        </authorList>
    </citation>
    <scope>NUCLEOTIDE SEQUENCE [LARGE SCALE GENOMIC DNA]</scope>
    <source>
        <strain evidence="3">CGMCC 4.7641</strain>
    </source>
</reference>
<sequence>MSKTVVNSTPTVVVLTAIPVEHEAMTETMVSLRQETHSAGTIFHAGLLLNSPWRVMLTRTGQGNQQAAVIAERAISHYRPDLVMMVGVAGGLHTDLSLGDVVVAEKVYAVHGGKAVDAGFQARPRVWFPHHGHVQRAELVASENTWQNALPDRPEAKAVVRPIASGEVVLDSPDSPYARHLKTHYGDAAAVEMEGAGVALAGQLNASVPTVVVRGISDHADGRKEHADRGGGQRRAARNAATFAVALLAELNPRGRSLREQLLYGTSDEQNAAARQLHGSGNPDVVPLLVEGFYATLDHEVSCRIIRALGSTGTARAKAALLQLNPRYHIEQLEIQDALNVPGEQSEGDELP</sequence>
<name>A0ABW5HP38_9PSEU</name>
<organism evidence="2 3">
    <name type="scientific">Amycolatopsis silviterrae</name>
    <dbReference type="NCBI Taxonomy" id="1656914"/>
    <lineage>
        <taxon>Bacteria</taxon>
        <taxon>Bacillati</taxon>
        <taxon>Actinomycetota</taxon>
        <taxon>Actinomycetes</taxon>
        <taxon>Pseudonocardiales</taxon>
        <taxon>Pseudonocardiaceae</taxon>
        <taxon>Amycolatopsis</taxon>
    </lineage>
</organism>
<protein>
    <recommendedName>
        <fullName evidence="1">Nucleoside phosphorylase domain-containing protein</fullName>
    </recommendedName>
</protein>
<dbReference type="InterPro" id="IPR035994">
    <property type="entry name" value="Nucleoside_phosphorylase_sf"/>
</dbReference>
<dbReference type="Gene3D" id="3.40.50.1580">
    <property type="entry name" value="Nucleoside phosphorylase domain"/>
    <property type="match status" value="1"/>
</dbReference>
<gene>
    <name evidence="2" type="ORF">ACFSVL_46390</name>
</gene>
<dbReference type="RefSeq" id="WP_378314529.1">
    <property type="nucleotide sequence ID" value="NZ_JBHUKS010000042.1"/>
</dbReference>
<feature type="domain" description="Nucleoside phosphorylase" evidence="1">
    <location>
        <begin position="11"/>
        <end position="248"/>
    </location>
</feature>
<dbReference type="PANTHER" id="PTHR46832">
    <property type="entry name" value="5'-METHYLTHIOADENOSINE/S-ADENOSYLHOMOCYSTEINE NUCLEOSIDASE"/>
    <property type="match status" value="1"/>
</dbReference>
<dbReference type="InterPro" id="IPR000845">
    <property type="entry name" value="Nucleoside_phosphorylase_d"/>
</dbReference>
<dbReference type="CDD" id="cd09008">
    <property type="entry name" value="MTAN"/>
    <property type="match status" value="1"/>
</dbReference>
<dbReference type="Pfam" id="PF01048">
    <property type="entry name" value="PNP_UDP_1"/>
    <property type="match status" value="1"/>
</dbReference>
<evidence type="ECO:0000259" key="1">
    <source>
        <dbReference type="Pfam" id="PF01048"/>
    </source>
</evidence>
<proteinExistence type="predicted"/>